<organism evidence="8 9">
    <name type="scientific">Kibdelosporangium phytohabitans</name>
    <dbReference type="NCBI Taxonomy" id="860235"/>
    <lineage>
        <taxon>Bacteria</taxon>
        <taxon>Bacillati</taxon>
        <taxon>Actinomycetota</taxon>
        <taxon>Actinomycetes</taxon>
        <taxon>Pseudonocardiales</taxon>
        <taxon>Pseudonocardiaceae</taxon>
        <taxon>Kibdelosporangium</taxon>
    </lineage>
</organism>
<dbReference type="NCBIfam" id="NF009806">
    <property type="entry name" value="PRK13290.1"/>
    <property type="match status" value="1"/>
</dbReference>
<dbReference type="InterPro" id="IPR011051">
    <property type="entry name" value="RmlC_Cupin_sf"/>
</dbReference>
<sequence length="124" mass="13689">MFIRTRETVRMVDWGNGDSYRLLTAADGMGFTVCHTVVRAGTSSKLQYRRHLEACYCVSGKGEVVSSDGVTHPIEPGVLYALDQHDPHTLIAAPSEDMHLISVFNPPLSGEEKHSLCQDGYSCY</sequence>
<evidence type="ECO:0000313" key="8">
    <source>
        <dbReference type="EMBL" id="ALG14957.1"/>
    </source>
</evidence>
<dbReference type="EC" id="4.2.1.108" evidence="3"/>
<evidence type="ECO:0000313" key="9">
    <source>
        <dbReference type="Proteomes" id="UP000063699"/>
    </source>
</evidence>
<dbReference type="KEGG" id="kphy:AOZ06_21730"/>
<dbReference type="UniPathway" id="UPA00067">
    <property type="reaction ID" value="UER00123"/>
</dbReference>
<comment type="similarity">
    <text evidence="2">Belongs to the ectoine synthase family.</text>
</comment>
<evidence type="ECO:0000256" key="3">
    <source>
        <dbReference type="ARBA" id="ARBA00013192"/>
    </source>
</evidence>
<dbReference type="InterPro" id="IPR014710">
    <property type="entry name" value="RmlC-like_jellyroll"/>
</dbReference>
<dbReference type="AlphaFoldDB" id="A0A0N9IIY7"/>
<comment type="pathway">
    <text evidence="1">Amine and polyamine biosynthesis; ectoine biosynthesis; L-ectoine from L-aspartate 4-semialdehyde: step 3/3.</text>
</comment>
<protein>
    <recommendedName>
        <fullName evidence="4">L-ectoine synthase</fullName>
        <ecNumber evidence="3">4.2.1.108</ecNumber>
    </recommendedName>
    <alternativeName>
        <fullName evidence="6">N-acetyldiaminobutyrate dehydratase</fullName>
    </alternativeName>
</protein>
<reference evidence="8 9" key="1">
    <citation type="submission" date="2015-07" db="EMBL/GenBank/DDBJ databases">
        <title>Genome sequencing of Kibdelosporangium phytohabitans.</title>
        <authorList>
            <person name="Qin S."/>
            <person name="Xing K."/>
        </authorList>
    </citation>
    <scope>NUCLEOTIDE SEQUENCE [LARGE SCALE GENOMIC DNA]</scope>
    <source>
        <strain evidence="8 9">KLBMP1111</strain>
    </source>
</reference>
<comment type="catalytic activity">
    <reaction evidence="7">
        <text>(2S)-4-acetamido-2-aminobutanoate = L-ectoine + H2O</text>
        <dbReference type="Rhea" id="RHEA:17281"/>
        <dbReference type="ChEBI" id="CHEBI:15377"/>
        <dbReference type="ChEBI" id="CHEBI:58515"/>
        <dbReference type="ChEBI" id="CHEBI:58929"/>
        <dbReference type="EC" id="4.2.1.108"/>
    </reaction>
</comment>
<dbReference type="GO" id="GO:0019491">
    <property type="term" value="P:ectoine biosynthetic process"/>
    <property type="evidence" value="ECO:0007669"/>
    <property type="project" value="UniProtKB-UniPathway"/>
</dbReference>
<dbReference type="InterPro" id="IPR010462">
    <property type="entry name" value="Ectoine_synth"/>
</dbReference>
<dbReference type="Proteomes" id="UP000063699">
    <property type="component" value="Chromosome"/>
</dbReference>
<accession>A0A0N9IIY7</accession>
<dbReference type="OrthoDB" id="4406415at2"/>
<name>A0A0N9IIY7_9PSEU</name>
<evidence type="ECO:0000256" key="7">
    <source>
        <dbReference type="ARBA" id="ARBA00048714"/>
    </source>
</evidence>
<dbReference type="Gene3D" id="2.60.120.10">
    <property type="entry name" value="Jelly Rolls"/>
    <property type="match status" value="1"/>
</dbReference>
<dbReference type="STRING" id="860235.AOZ06_21730"/>
<evidence type="ECO:0000256" key="4">
    <source>
        <dbReference type="ARBA" id="ARBA00019707"/>
    </source>
</evidence>
<dbReference type="EMBL" id="CP012752">
    <property type="protein sequence ID" value="ALG14957.1"/>
    <property type="molecule type" value="Genomic_DNA"/>
</dbReference>
<evidence type="ECO:0000256" key="2">
    <source>
        <dbReference type="ARBA" id="ARBA00009637"/>
    </source>
</evidence>
<gene>
    <name evidence="8" type="ORF">AOZ06_21730</name>
</gene>
<dbReference type="Pfam" id="PF06339">
    <property type="entry name" value="Ectoine_synth"/>
    <property type="match status" value="1"/>
</dbReference>
<evidence type="ECO:0000256" key="1">
    <source>
        <dbReference type="ARBA" id="ARBA00005181"/>
    </source>
</evidence>
<keyword evidence="9" id="KW-1185">Reference proteome</keyword>
<evidence type="ECO:0000256" key="5">
    <source>
        <dbReference type="ARBA" id="ARBA00023239"/>
    </source>
</evidence>
<dbReference type="SUPFAM" id="SSF51182">
    <property type="entry name" value="RmlC-like cupins"/>
    <property type="match status" value="1"/>
</dbReference>
<keyword evidence="5" id="KW-0456">Lyase</keyword>
<evidence type="ECO:0000256" key="6">
    <source>
        <dbReference type="ARBA" id="ARBA00033271"/>
    </source>
</evidence>
<dbReference type="PANTHER" id="PTHR39289">
    <property type="match status" value="1"/>
</dbReference>
<dbReference type="CDD" id="cd06978">
    <property type="entry name" value="cupin_EctC"/>
    <property type="match status" value="1"/>
</dbReference>
<dbReference type="PANTHER" id="PTHR39289:SF1">
    <property type="entry name" value="L-ECTOINE SYNTHASE"/>
    <property type="match status" value="1"/>
</dbReference>
<dbReference type="GO" id="GO:0033990">
    <property type="term" value="F:ectoine synthase activity"/>
    <property type="evidence" value="ECO:0007669"/>
    <property type="project" value="UniProtKB-EC"/>
</dbReference>
<proteinExistence type="inferred from homology"/>